<dbReference type="Gene3D" id="3.40.50.410">
    <property type="entry name" value="von Willebrand factor, type A domain"/>
    <property type="match status" value="1"/>
</dbReference>
<sequence length="442" mass="51660">MGRSNKEWENLGLKIFNAAKNELYLSMRYLYLAIDGLEIVADMRVDFLATDGGKLYFLPMMAAEKYMENPLIINRAYLHSVLHCLFGHMYKREKRDEDLWNLACDIMVEGIIDEMEAKSVTMVVPPLKEEAEVRIARECKIFSAEYIYDYLKKNKEDILALENYFKVDDHSLWDNENNDDKEAKNDKQEDNAREEELWKDVSTKIQTEIETYSRSIGIENTRLYQSLVTRNREKVSYTDFLRKFKEPVEEIKLDFETFDYGFYNYGLRLYGNMPLIEEPEYRVSEAVKNFVVVIDTSGSVSREIVTAFLEETVNILTEESVTEDFGITRECVIIQCDNQIQDVKVLHNKEELEHYIKEFEIIGRGGTDFRVAFSYIADEVKEGRMSKPSGLIYFTDGYGIYPEAKPEYDVVFVFPETAYPDGKFPYMSGEFPVWAMHLVMDV</sequence>
<dbReference type="PANTHER" id="PTHR38730:SF1">
    <property type="entry name" value="SLL7028 PROTEIN"/>
    <property type="match status" value="1"/>
</dbReference>
<proteinExistence type="predicted"/>
<feature type="domain" description="VWFA" evidence="1">
    <location>
        <begin position="289"/>
        <end position="397"/>
    </location>
</feature>
<dbReference type="EMBL" id="JAEPRJ010000001">
    <property type="protein sequence ID" value="MBK5897414.1"/>
    <property type="molecule type" value="Genomic_DNA"/>
</dbReference>
<evidence type="ECO:0000313" key="3">
    <source>
        <dbReference type="Proteomes" id="UP000604730"/>
    </source>
</evidence>
<reference evidence="2 3" key="1">
    <citation type="submission" date="2021-01" db="EMBL/GenBank/DDBJ databases">
        <title>Isolation and description of Catonella massiliensis sp. nov., a novel Catonella species, isolated from a stable periodontitis subject.</title>
        <authorList>
            <person name="Antezack A."/>
            <person name="Boxberger M."/>
            <person name="La Scola B."/>
            <person name="Monnet-Corti V."/>
        </authorList>
    </citation>
    <scope>NUCLEOTIDE SEQUENCE [LARGE SCALE GENOMIC DNA]</scope>
    <source>
        <strain evidence="2 3">Marseille-Q4567</strain>
    </source>
</reference>
<protein>
    <submittedName>
        <fullName evidence="2">Metallopeptidase</fullName>
    </submittedName>
</protein>
<organism evidence="2 3">
    <name type="scientific">Catonella massiliensis</name>
    <dbReference type="NCBI Taxonomy" id="2799636"/>
    <lineage>
        <taxon>Bacteria</taxon>
        <taxon>Bacillati</taxon>
        <taxon>Bacillota</taxon>
        <taxon>Clostridia</taxon>
        <taxon>Lachnospirales</taxon>
        <taxon>Lachnospiraceae</taxon>
        <taxon>Catonella</taxon>
    </lineage>
</organism>
<dbReference type="SUPFAM" id="SSF53300">
    <property type="entry name" value="vWA-like"/>
    <property type="match status" value="1"/>
</dbReference>
<dbReference type="InterPro" id="IPR036465">
    <property type="entry name" value="vWFA_dom_sf"/>
</dbReference>
<gene>
    <name evidence="2" type="ORF">JJN12_06360</name>
</gene>
<dbReference type="RefSeq" id="WP_208428898.1">
    <property type="nucleotide sequence ID" value="NZ_JAEPRJ010000001.1"/>
</dbReference>
<dbReference type="PROSITE" id="PS50234">
    <property type="entry name" value="VWFA"/>
    <property type="match status" value="1"/>
</dbReference>
<dbReference type="InterPro" id="IPR025154">
    <property type="entry name" value="Put_metallopeptidase_dom"/>
</dbReference>
<dbReference type="InterPro" id="IPR018698">
    <property type="entry name" value="VWA-like_dom"/>
</dbReference>
<evidence type="ECO:0000313" key="2">
    <source>
        <dbReference type="EMBL" id="MBK5897414.1"/>
    </source>
</evidence>
<dbReference type="PANTHER" id="PTHR38730">
    <property type="entry name" value="SLL7028 PROTEIN"/>
    <property type="match status" value="1"/>
</dbReference>
<comment type="caution">
    <text evidence="2">The sequence shown here is derived from an EMBL/GenBank/DDBJ whole genome shotgun (WGS) entry which is preliminary data.</text>
</comment>
<accession>A0ABS1IZV9</accession>
<dbReference type="CDD" id="cd00198">
    <property type="entry name" value="vWFA"/>
    <property type="match status" value="1"/>
</dbReference>
<evidence type="ECO:0000259" key="1">
    <source>
        <dbReference type="PROSITE" id="PS50234"/>
    </source>
</evidence>
<dbReference type="InterPro" id="IPR002035">
    <property type="entry name" value="VWF_A"/>
</dbReference>
<dbReference type="Proteomes" id="UP000604730">
    <property type="component" value="Unassembled WGS sequence"/>
</dbReference>
<dbReference type="Pfam" id="PF13203">
    <property type="entry name" value="DUF2201_N"/>
    <property type="match status" value="1"/>
</dbReference>
<dbReference type="Pfam" id="PF09967">
    <property type="entry name" value="DUF2201"/>
    <property type="match status" value="1"/>
</dbReference>
<keyword evidence="3" id="KW-1185">Reference proteome</keyword>
<name>A0ABS1IZV9_9FIRM</name>